<reference evidence="3 4" key="1">
    <citation type="journal article" date="2013" name="Genome Announc.">
        <title>Complete Genome Sequence of Glaciecola psychrophila Strain 170T.</title>
        <authorList>
            <person name="Yin J."/>
            <person name="Chen J."/>
            <person name="Liu G."/>
            <person name="Yu Y."/>
            <person name="Song L."/>
            <person name="Wang X."/>
            <person name="Qu X."/>
        </authorList>
    </citation>
    <scope>NUCLEOTIDE SEQUENCE [LARGE SCALE GENOMIC DNA]</scope>
    <source>
        <strain evidence="3 4">170</strain>
    </source>
</reference>
<dbReference type="RefSeq" id="WP_007640293.1">
    <property type="nucleotide sequence ID" value="NC_020514.1"/>
</dbReference>
<dbReference type="OrthoDB" id="4611853at2"/>
<dbReference type="PATRIC" id="fig|1129794.4.peg.1039"/>
<protein>
    <recommendedName>
        <fullName evidence="2">Glycosyl transferase family 1 domain-containing protein</fullName>
    </recommendedName>
</protein>
<dbReference type="PANTHER" id="PTHR46401">
    <property type="entry name" value="GLYCOSYLTRANSFERASE WBBK-RELATED"/>
    <property type="match status" value="1"/>
</dbReference>
<name>K7ADX9_9ALTE</name>
<keyword evidence="4" id="KW-1185">Reference proteome</keyword>
<dbReference type="STRING" id="1129794.C427_1051"/>
<dbReference type="EMBL" id="CP003837">
    <property type="protein sequence ID" value="AGH43160.1"/>
    <property type="molecule type" value="Genomic_DNA"/>
</dbReference>
<dbReference type="Proteomes" id="UP000011864">
    <property type="component" value="Chromosome"/>
</dbReference>
<organism evidence="3 4">
    <name type="scientific">Paraglaciecola psychrophila 170</name>
    <dbReference type="NCBI Taxonomy" id="1129794"/>
    <lineage>
        <taxon>Bacteria</taxon>
        <taxon>Pseudomonadati</taxon>
        <taxon>Pseudomonadota</taxon>
        <taxon>Gammaproteobacteria</taxon>
        <taxon>Alteromonadales</taxon>
        <taxon>Alteromonadaceae</taxon>
        <taxon>Paraglaciecola</taxon>
    </lineage>
</organism>
<keyword evidence="1" id="KW-0808">Transferase</keyword>
<dbReference type="Gene3D" id="3.40.50.2000">
    <property type="entry name" value="Glycogen Phosphorylase B"/>
    <property type="match status" value="1"/>
</dbReference>
<dbReference type="InterPro" id="IPR001296">
    <property type="entry name" value="Glyco_trans_1"/>
</dbReference>
<gene>
    <name evidence="3" type="ORF">C427_1051</name>
</gene>
<evidence type="ECO:0000259" key="2">
    <source>
        <dbReference type="Pfam" id="PF00534"/>
    </source>
</evidence>
<dbReference type="AlphaFoldDB" id="K7ADX9"/>
<dbReference type="HOGENOM" id="CLU_009583_14_1_6"/>
<accession>K7ADX9</accession>
<dbReference type="eggNOG" id="COG0438">
    <property type="taxonomic scope" value="Bacteria"/>
</dbReference>
<dbReference type="Pfam" id="PF00534">
    <property type="entry name" value="Glycos_transf_1"/>
    <property type="match status" value="1"/>
</dbReference>
<proteinExistence type="predicted"/>
<evidence type="ECO:0000256" key="1">
    <source>
        <dbReference type="ARBA" id="ARBA00022679"/>
    </source>
</evidence>
<dbReference type="GO" id="GO:0016757">
    <property type="term" value="F:glycosyltransferase activity"/>
    <property type="evidence" value="ECO:0007669"/>
    <property type="project" value="InterPro"/>
</dbReference>
<sequence>MIFLLDLPKPIHGMSVVNKAFIDKVSSEVDDYVVINTAPSYAANYFNGILWIIVKFFHTIFCCFKLFYNLSTNTNKSVYRSINGGWGQCYDVFYILIVRAFSRKIYIHHHSFSYLNNTSNIFKIVKIITGNKVTHIVLSNHMADILSSKYGVEKINITIISNLFSFDDAENNYFSKPVEKVNIGYLSNIQMDKGIDAFIDVCRTLNSLNFNFTAKIAGPFSDDVSKKIVIAAVKEMAQITYMAPLYTEGRVNFYKSLDCFVFPSRYRYEAEPLVLYEAAMYGIYILGTRQGCMEEVIEKMDGTSFVFSTNMAQEIAATIKDKFESNCFSTPAKNRRIEHIKKERIKATSALIKLVKEINIV</sequence>
<feature type="domain" description="Glycosyl transferase family 1" evidence="2">
    <location>
        <begin position="176"/>
        <end position="326"/>
    </location>
</feature>
<evidence type="ECO:0000313" key="4">
    <source>
        <dbReference type="Proteomes" id="UP000011864"/>
    </source>
</evidence>
<dbReference type="PANTHER" id="PTHR46401:SF2">
    <property type="entry name" value="GLYCOSYLTRANSFERASE WBBK-RELATED"/>
    <property type="match status" value="1"/>
</dbReference>
<dbReference type="KEGG" id="gps:C427_1051"/>
<dbReference type="GO" id="GO:0009103">
    <property type="term" value="P:lipopolysaccharide biosynthetic process"/>
    <property type="evidence" value="ECO:0007669"/>
    <property type="project" value="TreeGrafter"/>
</dbReference>
<evidence type="ECO:0000313" key="3">
    <source>
        <dbReference type="EMBL" id="AGH43160.1"/>
    </source>
</evidence>
<dbReference type="SUPFAM" id="SSF53756">
    <property type="entry name" value="UDP-Glycosyltransferase/glycogen phosphorylase"/>
    <property type="match status" value="1"/>
</dbReference>